<feature type="region of interest" description="Disordered" evidence="2">
    <location>
        <begin position="405"/>
        <end position="456"/>
    </location>
</feature>
<dbReference type="PANTHER" id="PTHR24172">
    <property type="entry name" value="ANK_REP_REGION DOMAIN-CONTAINING PROTEIN"/>
    <property type="match status" value="1"/>
</dbReference>
<name>A0AAE1BZS7_PETCI</name>
<feature type="compositionally biased region" description="Pro residues" evidence="2">
    <location>
        <begin position="407"/>
        <end position="419"/>
    </location>
</feature>
<dbReference type="EMBL" id="JAWQEG010005113">
    <property type="protein sequence ID" value="KAK3859127.1"/>
    <property type="molecule type" value="Genomic_DNA"/>
</dbReference>
<protein>
    <submittedName>
        <fullName evidence="3">Uncharacterized protein</fullName>
    </submittedName>
</protein>
<organism evidence="3 4">
    <name type="scientific">Petrolisthes cinctipes</name>
    <name type="common">Flat porcelain crab</name>
    <dbReference type="NCBI Taxonomy" id="88211"/>
    <lineage>
        <taxon>Eukaryota</taxon>
        <taxon>Metazoa</taxon>
        <taxon>Ecdysozoa</taxon>
        <taxon>Arthropoda</taxon>
        <taxon>Crustacea</taxon>
        <taxon>Multicrustacea</taxon>
        <taxon>Malacostraca</taxon>
        <taxon>Eumalacostraca</taxon>
        <taxon>Eucarida</taxon>
        <taxon>Decapoda</taxon>
        <taxon>Pleocyemata</taxon>
        <taxon>Anomura</taxon>
        <taxon>Galatheoidea</taxon>
        <taxon>Porcellanidae</taxon>
        <taxon>Petrolisthes</taxon>
    </lineage>
</organism>
<dbReference type="SMART" id="SM00248">
    <property type="entry name" value="ANK"/>
    <property type="match status" value="4"/>
</dbReference>
<dbReference type="Pfam" id="PF12796">
    <property type="entry name" value="Ank_2"/>
    <property type="match status" value="1"/>
</dbReference>
<feature type="compositionally biased region" description="Low complexity" evidence="2">
    <location>
        <begin position="123"/>
        <end position="136"/>
    </location>
</feature>
<comment type="caution">
    <text evidence="3">The sequence shown here is derived from an EMBL/GenBank/DDBJ whole genome shotgun (WGS) entry which is preliminary data.</text>
</comment>
<evidence type="ECO:0000256" key="2">
    <source>
        <dbReference type="SAM" id="MobiDB-lite"/>
    </source>
</evidence>
<dbReference type="SUPFAM" id="SSF48403">
    <property type="entry name" value="Ankyrin repeat"/>
    <property type="match status" value="1"/>
</dbReference>
<evidence type="ECO:0000313" key="3">
    <source>
        <dbReference type="EMBL" id="KAK3859127.1"/>
    </source>
</evidence>
<keyword evidence="4" id="KW-1185">Reference proteome</keyword>
<dbReference type="PROSITE" id="PS50088">
    <property type="entry name" value="ANK_REPEAT"/>
    <property type="match status" value="1"/>
</dbReference>
<dbReference type="CDD" id="cd22966">
    <property type="entry name" value="DD_DYDC-like"/>
    <property type="match status" value="1"/>
</dbReference>
<feature type="compositionally biased region" description="Polar residues" evidence="2">
    <location>
        <begin position="424"/>
        <end position="436"/>
    </location>
</feature>
<dbReference type="PANTHER" id="PTHR24172:SF4">
    <property type="entry name" value="ANK_REP_REGION DOMAIN-CONTAINING PROTEIN"/>
    <property type="match status" value="1"/>
</dbReference>
<sequence length="579" mass="61606">MMSEPTSVGRRNKKKLMSRSPSKSPAPDKSDGDGVGVGVGVGVGGLSRRNSKTSVKSEFPGMWTDDGKYLTQALGDALIKGLSEVNEIRPNDPVSYLASCLYSYRYLDPSPSTAKDGKRVAELDLSSGGSDRSSQSTIAMQTAVDSTGGAEPVPSPQTRDRDGRSILHFAACHPHPDPALQLLIAASGCSLADRDHQFRTPRDLALEYGLTDNVAAIDQHVLGLAERGDVVQLSQLLIDGYDLLEVEDSDGASILQVAERSDNPKAIQFLTDASNFEDKRDWLHKAVKVGSLPHVQYIADTEELARAKDDHGRTSLHLATLCEDKDIMEFLATQYPSLLSIGDNVGRTPLHYAMAVEGVDQVAKVLVQAGAKRAVKDLRGMTVSSCFIHPSAVRRLQQQLQERLPSPLTPLPHMPPSLTHPPLSAQSKTYPRSPTSLCDPPPSVTRRSPSLPSCEQLMSASSLSAVPSSAPPVSSLLPLPVPSSATVAAPTSSTSSPRPPDQSLPPSAPSPPTTATPPPSSPPTSPPLSSTPTITPPAATPPPATPPAATPPARGKLPSYYFMHRDDIVNMIKEVTEED</sequence>
<evidence type="ECO:0000313" key="4">
    <source>
        <dbReference type="Proteomes" id="UP001286313"/>
    </source>
</evidence>
<dbReference type="Gene3D" id="1.25.40.20">
    <property type="entry name" value="Ankyrin repeat-containing domain"/>
    <property type="match status" value="2"/>
</dbReference>
<accession>A0AAE1BZS7</accession>
<proteinExistence type="predicted"/>
<keyword evidence="1" id="KW-0040">ANK repeat</keyword>
<feature type="compositionally biased region" description="Pro residues" evidence="2">
    <location>
        <begin position="534"/>
        <end position="550"/>
    </location>
</feature>
<feature type="region of interest" description="Disordered" evidence="2">
    <location>
        <begin position="1"/>
        <end position="53"/>
    </location>
</feature>
<dbReference type="InterPro" id="IPR007858">
    <property type="entry name" value="Dpy-30_motif"/>
</dbReference>
<feature type="compositionally biased region" description="Pro residues" evidence="2">
    <location>
        <begin position="497"/>
        <end position="526"/>
    </location>
</feature>
<dbReference type="Proteomes" id="UP001286313">
    <property type="component" value="Unassembled WGS sequence"/>
</dbReference>
<evidence type="ECO:0000256" key="1">
    <source>
        <dbReference type="PROSITE-ProRule" id="PRU00023"/>
    </source>
</evidence>
<feature type="compositionally biased region" description="Gly residues" evidence="2">
    <location>
        <begin position="33"/>
        <end position="45"/>
    </location>
</feature>
<feature type="region of interest" description="Disordered" evidence="2">
    <location>
        <begin position="483"/>
        <end position="558"/>
    </location>
</feature>
<dbReference type="Gene3D" id="1.20.890.10">
    <property type="entry name" value="cAMP-dependent protein kinase regulatory subunit, dimerization-anchoring domain"/>
    <property type="match status" value="1"/>
</dbReference>
<feature type="compositionally biased region" description="Low complexity" evidence="2">
    <location>
        <begin position="483"/>
        <end position="496"/>
    </location>
</feature>
<dbReference type="InterPro" id="IPR049630">
    <property type="entry name" value="DYDC-like_DD"/>
</dbReference>
<dbReference type="InterPro" id="IPR036770">
    <property type="entry name" value="Ankyrin_rpt-contain_sf"/>
</dbReference>
<feature type="compositionally biased region" description="Polar residues" evidence="2">
    <location>
        <begin position="445"/>
        <end position="456"/>
    </location>
</feature>
<dbReference type="Pfam" id="PF05186">
    <property type="entry name" value="Dpy-30"/>
    <property type="match status" value="1"/>
</dbReference>
<feature type="region of interest" description="Disordered" evidence="2">
    <location>
        <begin position="112"/>
        <end position="161"/>
    </location>
</feature>
<gene>
    <name evidence="3" type="ORF">Pcinc_034727</name>
</gene>
<dbReference type="PROSITE" id="PS50297">
    <property type="entry name" value="ANK_REP_REGION"/>
    <property type="match status" value="1"/>
</dbReference>
<reference evidence="3" key="1">
    <citation type="submission" date="2023-10" db="EMBL/GenBank/DDBJ databases">
        <title>Genome assemblies of two species of porcelain crab, Petrolisthes cinctipes and Petrolisthes manimaculis (Anomura: Porcellanidae).</title>
        <authorList>
            <person name="Angst P."/>
        </authorList>
    </citation>
    <scope>NUCLEOTIDE SEQUENCE</scope>
    <source>
        <strain evidence="3">PB745_01</strain>
        <tissue evidence="3">Gill</tissue>
    </source>
</reference>
<dbReference type="AlphaFoldDB" id="A0AAE1BZS7"/>
<feature type="repeat" description="ANK" evidence="1">
    <location>
        <begin position="345"/>
        <end position="378"/>
    </location>
</feature>
<dbReference type="InterPro" id="IPR002110">
    <property type="entry name" value="Ankyrin_rpt"/>
</dbReference>